<feature type="region of interest" description="Disordered" evidence="9">
    <location>
        <begin position="127"/>
        <end position="147"/>
    </location>
</feature>
<dbReference type="SUPFAM" id="SSF52540">
    <property type="entry name" value="P-loop containing nucleoside triphosphate hydrolases"/>
    <property type="match status" value="1"/>
</dbReference>
<dbReference type="InterPro" id="IPR031167">
    <property type="entry name" value="G_OBG"/>
</dbReference>
<dbReference type="GO" id="GO:0000287">
    <property type="term" value="F:magnesium ion binding"/>
    <property type="evidence" value="ECO:0007669"/>
    <property type="project" value="InterPro"/>
</dbReference>
<evidence type="ECO:0000256" key="4">
    <source>
        <dbReference type="ARBA" id="ARBA00022741"/>
    </source>
</evidence>
<dbReference type="GO" id="GO:0043022">
    <property type="term" value="F:ribosome binding"/>
    <property type="evidence" value="ECO:0007669"/>
    <property type="project" value="UniProtKB-ARBA"/>
</dbReference>
<evidence type="ECO:0000313" key="13">
    <source>
        <dbReference type="Proteomes" id="UP000221024"/>
    </source>
</evidence>
<comment type="cofactor">
    <cofactor evidence="8">
        <name>Mg(2+)</name>
        <dbReference type="ChEBI" id="CHEBI:18420"/>
    </cofactor>
</comment>
<dbReference type="NCBIfam" id="NF008956">
    <property type="entry name" value="PRK12299.1"/>
    <property type="match status" value="1"/>
</dbReference>
<dbReference type="PANTHER" id="PTHR11702:SF31">
    <property type="entry name" value="MITOCHONDRIAL RIBOSOME-ASSOCIATED GTPASE 2"/>
    <property type="match status" value="1"/>
</dbReference>
<evidence type="ECO:0000256" key="8">
    <source>
        <dbReference type="HAMAP-Rule" id="MF_01454"/>
    </source>
</evidence>
<protein>
    <recommendedName>
        <fullName evidence="8">GTPase Obg</fullName>
        <ecNumber evidence="8">3.6.5.-</ecNumber>
    </recommendedName>
    <alternativeName>
        <fullName evidence="8">GTP-binding protein Obg</fullName>
    </alternativeName>
</protein>
<comment type="similarity">
    <text evidence="1 8">Belongs to the TRAFAC class OBG-HflX-like GTPase superfamily. OBG GTPase family.</text>
</comment>
<sequence>MKFVDHVVITVRSGDGGRGLVSFRREKFVPKGGPAGGNGGAGGSVYIEADPHLYTLMDLRYNTLHEAGDGDPGGSHNKTGKDGEDVVLRVPPGTVIRNNTTDAIIGEVVEPGDRLCIAEGGRGGKGNTFFKSSTNQTPRHAQPGEDGEEKEIALELKLLADVGLVGFPNAGKSTLVSSISAAKPEVANYPFTTLTPSLGMVYVNEYTSFVMADLPGIIEDAHEGRGLGLQFLRHIERTAVLLFVIPITATDLGATYDQLLHELREYDAAQLDKPRFVALSKIDLLPPEERSLLPDVVAEHFPPDVELLPISAVAQIGLGPLKRRLFNAVDTEKRRTAAEVTSS</sequence>
<reference evidence="12 13" key="1">
    <citation type="submission" date="2017-10" db="EMBL/GenBank/DDBJ databases">
        <title>Draft genome of Longimonas halophila.</title>
        <authorList>
            <person name="Goh K.M."/>
            <person name="Shamsir M.S."/>
            <person name="Lim S.W."/>
        </authorList>
    </citation>
    <scope>NUCLEOTIDE SEQUENCE [LARGE SCALE GENOMIC DNA]</scope>
    <source>
        <strain evidence="12 13">KCTC 42399</strain>
    </source>
</reference>
<organism evidence="12 13">
    <name type="scientific">Longimonas halophila</name>
    <dbReference type="NCBI Taxonomy" id="1469170"/>
    <lineage>
        <taxon>Bacteria</taxon>
        <taxon>Pseudomonadati</taxon>
        <taxon>Rhodothermota</taxon>
        <taxon>Rhodothermia</taxon>
        <taxon>Rhodothermales</taxon>
        <taxon>Salisaetaceae</taxon>
        <taxon>Longimonas</taxon>
    </lineage>
</organism>
<dbReference type="EC" id="3.6.5.-" evidence="8"/>
<dbReference type="PROSITE" id="PS51883">
    <property type="entry name" value="OBG"/>
    <property type="match status" value="1"/>
</dbReference>
<dbReference type="Gene3D" id="3.40.50.300">
    <property type="entry name" value="P-loop containing nucleotide triphosphate hydrolases"/>
    <property type="match status" value="1"/>
</dbReference>
<dbReference type="NCBIfam" id="NF008955">
    <property type="entry name" value="PRK12297.1"/>
    <property type="match status" value="1"/>
</dbReference>
<dbReference type="GO" id="GO:0042254">
    <property type="term" value="P:ribosome biogenesis"/>
    <property type="evidence" value="ECO:0007669"/>
    <property type="project" value="UniProtKB-UniRule"/>
</dbReference>
<evidence type="ECO:0000256" key="9">
    <source>
        <dbReference type="SAM" id="MobiDB-lite"/>
    </source>
</evidence>
<comment type="subunit">
    <text evidence="8">Monomer.</text>
</comment>
<keyword evidence="3 8" id="KW-0479">Metal-binding</keyword>
<evidence type="ECO:0000256" key="3">
    <source>
        <dbReference type="ARBA" id="ARBA00022723"/>
    </source>
</evidence>
<dbReference type="InterPro" id="IPR045086">
    <property type="entry name" value="OBG_GTPase"/>
</dbReference>
<proteinExistence type="inferred from homology"/>
<dbReference type="OrthoDB" id="9807318at2"/>
<evidence type="ECO:0000256" key="5">
    <source>
        <dbReference type="ARBA" id="ARBA00022801"/>
    </source>
</evidence>
<feature type="domain" description="Obg" evidence="11">
    <location>
        <begin position="1"/>
        <end position="159"/>
    </location>
</feature>
<accession>A0A2H3P6H3</accession>
<evidence type="ECO:0000256" key="6">
    <source>
        <dbReference type="ARBA" id="ARBA00022842"/>
    </source>
</evidence>
<dbReference type="Gene3D" id="2.70.210.12">
    <property type="entry name" value="GTP1/OBG domain"/>
    <property type="match status" value="1"/>
</dbReference>
<gene>
    <name evidence="8" type="primary">obg</name>
    <name evidence="12" type="ORF">CRI93_09970</name>
</gene>
<dbReference type="PRINTS" id="PR00326">
    <property type="entry name" value="GTP1OBG"/>
</dbReference>
<dbReference type="FunFam" id="2.70.210.12:FF:000001">
    <property type="entry name" value="GTPase Obg"/>
    <property type="match status" value="1"/>
</dbReference>
<name>A0A2H3P6H3_9BACT</name>
<feature type="region of interest" description="Disordered" evidence="9">
    <location>
        <begin position="65"/>
        <end position="86"/>
    </location>
</feature>
<dbReference type="GO" id="GO:0005737">
    <property type="term" value="C:cytoplasm"/>
    <property type="evidence" value="ECO:0007669"/>
    <property type="project" value="UniProtKB-SubCell"/>
</dbReference>
<feature type="binding site" evidence="8">
    <location>
        <begin position="311"/>
        <end position="313"/>
    </location>
    <ligand>
        <name>GTP</name>
        <dbReference type="ChEBI" id="CHEBI:37565"/>
    </ligand>
</feature>
<keyword evidence="13" id="KW-1185">Reference proteome</keyword>
<comment type="subcellular location">
    <subcellularLocation>
        <location evidence="8">Cytoplasm</location>
    </subcellularLocation>
</comment>
<dbReference type="GO" id="GO:0003924">
    <property type="term" value="F:GTPase activity"/>
    <property type="evidence" value="ECO:0007669"/>
    <property type="project" value="UniProtKB-UniRule"/>
</dbReference>
<dbReference type="InterPro" id="IPR006073">
    <property type="entry name" value="GTP-bd"/>
</dbReference>
<keyword evidence="2 8" id="KW-0963">Cytoplasm</keyword>
<keyword evidence="5 8" id="KW-0378">Hydrolase</keyword>
<dbReference type="InterPro" id="IPR014100">
    <property type="entry name" value="GTP-bd_Obg/CgtA"/>
</dbReference>
<dbReference type="AlphaFoldDB" id="A0A2H3P6H3"/>
<evidence type="ECO:0000259" key="11">
    <source>
        <dbReference type="PROSITE" id="PS51883"/>
    </source>
</evidence>
<dbReference type="RefSeq" id="WP_098062489.1">
    <property type="nucleotide sequence ID" value="NZ_PDEP01000008.1"/>
</dbReference>
<dbReference type="InterPro" id="IPR006169">
    <property type="entry name" value="GTP1_OBG_dom"/>
</dbReference>
<feature type="binding site" evidence="8">
    <location>
        <position position="173"/>
    </location>
    <ligand>
        <name>Mg(2+)</name>
        <dbReference type="ChEBI" id="CHEBI:18420"/>
    </ligand>
</feature>
<evidence type="ECO:0000256" key="2">
    <source>
        <dbReference type="ARBA" id="ARBA00022490"/>
    </source>
</evidence>
<keyword evidence="4 8" id="KW-0547">Nucleotide-binding</keyword>
<dbReference type="CDD" id="cd01898">
    <property type="entry name" value="Obg"/>
    <property type="match status" value="1"/>
</dbReference>
<feature type="compositionally biased region" description="Polar residues" evidence="9">
    <location>
        <begin position="129"/>
        <end position="139"/>
    </location>
</feature>
<dbReference type="EMBL" id="PDEP01000008">
    <property type="protein sequence ID" value="PEN06595.1"/>
    <property type="molecule type" value="Genomic_DNA"/>
</dbReference>
<feature type="binding site" evidence="8">
    <location>
        <begin position="166"/>
        <end position="173"/>
    </location>
    <ligand>
        <name>GTP</name>
        <dbReference type="ChEBI" id="CHEBI:37565"/>
    </ligand>
</feature>
<dbReference type="PROSITE" id="PS51710">
    <property type="entry name" value="G_OBG"/>
    <property type="match status" value="1"/>
</dbReference>
<evidence type="ECO:0000256" key="1">
    <source>
        <dbReference type="ARBA" id="ARBA00007699"/>
    </source>
</evidence>
<dbReference type="InterPro" id="IPR036726">
    <property type="entry name" value="GTP1_OBG_dom_sf"/>
</dbReference>
<keyword evidence="7 8" id="KW-0342">GTP-binding</keyword>
<feature type="binding site" evidence="8">
    <location>
        <position position="193"/>
    </location>
    <ligand>
        <name>Mg(2+)</name>
        <dbReference type="ChEBI" id="CHEBI:18420"/>
    </ligand>
</feature>
<dbReference type="PANTHER" id="PTHR11702">
    <property type="entry name" value="DEVELOPMENTALLY REGULATED GTP-BINDING PROTEIN-RELATED"/>
    <property type="match status" value="1"/>
</dbReference>
<feature type="domain" description="OBG-type G" evidence="10">
    <location>
        <begin position="160"/>
        <end position="330"/>
    </location>
</feature>
<dbReference type="NCBIfam" id="TIGR02729">
    <property type="entry name" value="Obg_CgtA"/>
    <property type="match status" value="1"/>
</dbReference>
<evidence type="ECO:0000313" key="12">
    <source>
        <dbReference type="EMBL" id="PEN06595.1"/>
    </source>
</evidence>
<dbReference type="SUPFAM" id="SSF82051">
    <property type="entry name" value="Obg GTP-binding protein N-terminal domain"/>
    <property type="match status" value="1"/>
</dbReference>
<evidence type="ECO:0000256" key="7">
    <source>
        <dbReference type="ARBA" id="ARBA00023134"/>
    </source>
</evidence>
<comment type="function">
    <text evidence="8">An essential GTPase which binds GTP, GDP and possibly (p)ppGpp with moderate affinity, with high nucleotide exchange rates and a fairly low GTP hydrolysis rate. Plays a role in control of the cell cycle, stress response, ribosome biogenesis and in those bacteria that undergo differentiation, in morphogenesis control.</text>
</comment>
<comment type="caution">
    <text evidence="12">The sequence shown here is derived from an EMBL/GenBank/DDBJ whole genome shotgun (WGS) entry which is preliminary data.</text>
</comment>
<feature type="binding site" evidence="8">
    <location>
        <begin position="280"/>
        <end position="283"/>
    </location>
    <ligand>
        <name>GTP</name>
        <dbReference type="ChEBI" id="CHEBI:37565"/>
    </ligand>
</feature>
<feature type="binding site" evidence="8">
    <location>
        <begin position="191"/>
        <end position="195"/>
    </location>
    <ligand>
        <name>GTP</name>
        <dbReference type="ChEBI" id="CHEBI:37565"/>
    </ligand>
</feature>
<evidence type="ECO:0000259" key="10">
    <source>
        <dbReference type="PROSITE" id="PS51710"/>
    </source>
</evidence>
<dbReference type="GO" id="GO:0005525">
    <property type="term" value="F:GTP binding"/>
    <property type="evidence" value="ECO:0007669"/>
    <property type="project" value="UniProtKB-UniRule"/>
</dbReference>
<dbReference type="InterPro" id="IPR027417">
    <property type="entry name" value="P-loop_NTPase"/>
</dbReference>
<dbReference type="PIRSF" id="PIRSF002401">
    <property type="entry name" value="GTP_bd_Obg/CgtA"/>
    <property type="match status" value="1"/>
</dbReference>
<feature type="binding site" evidence="8">
    <location>
        <begin position="213"/>
        <end position="216"/>
    </location>
    <ligand>
        <name>GTP</name>
        <dbReference type="ChEBI" id="CHEBI:37565"/>
    </ligand>
</feature>
<dbReference type="Pfam" id="PF01018">
    <property type="entry name" value="GTP1_OBG"/>
    <property type="match status" value="1"/>
</dbReference>
<keyword evidence="6 8" id="KW-0460">Magnesium</keyword>
<dbReference type="Pfam" id="PF01926">
    <property type="entry name" value="MMR_HSR1"/>
    <property type="match status" value="1"/>
</dbReference>
<dbReference type="Proteomes" id="UP000221024">
    <property type="component" value="Unassembled WGS sequence"/>
</dbReference>
<dbReference type="HAMAP" id="MF_01454">
    <property type="entry name" value="GTPase_Obg"/>
    <property type="match status" value="1"/>
</dbReference>